<keyword evidence="9" id="KW-1133">Transmembrane helix</keyword>
<evidence type="ECO:0000256" key="5">
    <source>
        <dbReference type="ARBA" id="ARBA00022723"/>
    </source>
</evidence>
<proteinExistence type="inferred from homology"/>
<keyword evidence="6" id="KW-0677">Repeat</keyword>
<evidence type="ECO:0000256" key="2">
    <source>
        <dbReference type="ARBA" id="ARBA00006375"/>
    </source>
</evidence>
<dbReference type="Pfam" id="PF13202">
    <property type="entry name" value="EF-hand_5"/>
    <property type="match status" value="1"/>
</dbReference>
<dbReference type="GO" id="GO:0005347">
    <property type="term" value="F:ATP transmembrane transporter activity"/>
    <property type="evidence" value="ECO:0000318"/>
    <property type="project" value="GO_Central"/>
</dbReference>
<keyword evidence="8" id="KW-0106">Calcium</keyword>
<dbReference type="InterPro" id="IPR002048">
    <property type="entry name" value="EF_hand_dom"/>
</dbReference>
<protein>
    <recommendedName>
        <fullName evidence="15">EF-hand domain-containing protein</fullName>
    </recommendedName>
</protein>
<name>A0A9R1WQI7_LACSA</name>
<evidence type="ECO:0000256" key="3">
    <source>
        <dbReference type="ARBA" id="ARBA00022448"/>
    </source>
</evidence>
<dbReference type="PANTHER" id="PTHR24089">
    <property type="entry name" value="SOLUTE CARRIER FAMILY 25"/>
    <property type="match status" value="1"/>
</dbReference>
<dbReference type="FunFam" id="1.50.40.10:FF:000067">
    <property type="entry name" value="Mitochondrial substrate carrier family protein"/>
    <property type="match status" value="1"/>
</dbReference>
<dbReference type="InterPro" id="IPR018247">
    <property type="entry name" value="EF_Hand_1_Ca_BS"/>
</dbReference>
<dbReference type="PROSITE" id="PS50222">
    <property type="entry name" value="EF_HAND_2"/>
    <property type="match status" value="2"/>
</dbReference>
<dbReference type="Proteomes" id="UP000235145">
    <property type="component" value="Unassembled WGS sequence"/>
</dbReference>
<evidence type="ECO:0000256" key="6">
    <source>
        <dbReference type="ARBA" id="ARBA00022737"/>
    </source>
</evidence>
<dbReference type="InterPro" id="IPR002067">
    <property type="entry name" value="MCP"/>
</dbReference>
<dbReference type="GO" id="GO:0015867">
    <property type="term" value="P:ATP transport"/>
    <property type="evidence" value="ECO:0000318"/>
    <property type="project" value="GO_Central"/>
</dbReference>
<dbReference type="Gene3D" id="1.50.40.10">
    <property type="entry name" value="Mitochondrial carrier domain"/>
    <property type="match status" value="1"/>
</dbReference>
<comment type="subcellular location">
    <subcellularLocation>
        <location evidence="1">Mitochondrion inner membrane</location>
        <topology evidence="1">Multi-pass membrane protein</topology>
    </subcellularLocation>
</comment>
<dbReference type="Gene3D" id="1.10.238.10">
    <property type="entry name" value="EF-hand"/>
    <property type="match status" value="2"/>
</dbReference>
<evidence type="ECO:0000256" key="4">
    <source>
        <dbReference type="ARBA" id="ARBA00022692"/>
    </source>
</evidence>
<feature type="repeat" description="Solcar" evidence="12">
    <location>
        <begin position="429"/>
        <end position="517"/>
    </location>
</feature>
<keyword evidence="7" id="KW-0999">Mitochondrion inner membrane</keyword>
<comment type="caution">
    <text evidence="16">The sequence shown here is derived from an EMBL/GenBank/DDBJ whole genome shotgun (WGS) entry which is preliminary data.</text>
</comment>
<dbReference type="SUPFAM" id="SSF47473">
    <property type="entry name" value="EF-hand"/>
    <property type="match status" value="1"/>
</dbReference>
<gene>
    <name evidence="16" type="ORF">LSAT_V11C100013010</name>
</gene>
<keyword evidence="11 12" id="KW-0472">Membrane</keyword>
<organism evidence="16 17">
    <name type="scientific">Lactuca sativa</name>
    <name type="common">Garden lettuce</name>
    <dbReference type="NCBI Taxonomy" id="4236"/>
    <lineage>
        <taxon>Eukaryota</taxon>
        <taxon>Viridiplantae</taxon>
        <taxon>Streptophyta</taxon>
        <taxon>Embryophyta</taxon>
        <taxon>Tracheophyta</taxon>
        <taxon>Spermatophyta</taxon>
        <taxon>Magnoliopsida</taxon>
        <taxon>eudicotyledons</taxon>
        <taxon>Gunneridae</taxon>
        <taxon>Pentapetalae</taxon>
        <taxon>asterids</taxon>
        <taxon>campanulids</taxon>
        <taxon>Asterales</taxon>
        <taxon>Asteraceae</taxon>
        <taxon>Cichorioideae</taxon>
        <taxon>Cichorieae</taxon>
        <taxon>Lactucinae</taxon>
        <taxon>Lactuca</taxon>
    </lineage>
</organism>
<dbReference type="InterPro" id="IPR023395">
    <property type="entry name" value="MCP_dom_sf"/>
</dbReference>
<comment type="similarity">
    <text evidence="2 13">Belongs to the mitochondrial carrier (TC 2.A.29) family.</text>
</comment>
<dbReference type="PROSITE" id="PS00018">
    <property type="entry name" value="EF_HAND_1"/>
    <property type="match status" value="2"/>
</dbReference>
<dbReference type="PRINTS" id="PR00926">
    <property type="entry name" value="MITOCARRIER"/>
</dbReference>
<keyword evidence="3 13" id="KW-0813">Transport</keyword>
<feature type="repeat" description="Solcar" evidence="12">
    <location>
        <begin position="331"/>
        <end position="418"/>
    </location>
</feature>
<evidence type="ECO:0000313" key="17">
    <source>
        <dbReference type="Proteomes" id="UP000235145"/>
    </source>
</evidence>
<sequence length="521" mass="57534">MTSPGDEHSENHHRPAERSNPVKKPASVSMDHVLSALGETKEERETRIRSLYNFFDTSNAGYLDSAQIAVGLSALQIPADYKYAKDLLRVCDANKDGRVDYQEFKRYMDDKELELYRIFQAIDVEHSGSILPEELYDALVKAVTHKERNICKVSSGPLNHCLCLAYQIGIELDDDELASFVERVDKDNNGIITFEEWRDFLLLYPHEATIENIYQYWERVSLVDIGEQAVIPTGISKHVHASKYLIAGGVAGAASRTATAPLDRLKVVLQVQTTKASIGPAVRNIWKEGGVVSFFRGNGLNVVKVAPESAIKFYTYEMLKNWIGGGDKDDIGTSGRLLAGGMAGAVAQTAIYPMDLVKTRLQTHVCEGGKAPSLVKLSKDIWVHEGPRAFYKGIIPSLLGIIPYAGIDLAVYENLKEMSKTYIFLDKDPGPLAQLGCGTVSGALGATCVYPLQVVRTRMQANRPGGADAYRGMSDVFLKTYQNEGARGFYKGLFPNLLKVVPAASITYMVYEAMKKTLDLE</sequence>
<accession>A0A9R1WQI7</accession>
<evidence type="ECO:0000256" key="8">
    <source>
        <dbReference type="ARBA" id="ARBA00022837"/>
    </source>
</evidence>
<feature type="repeat" description="Solcar" evidence="12">
    <location>
        <begin position="239"/>
        <end position="322"/>
    </location>
</feature>
<evidence type="ECO:0000256" key="14">
    <source>
        <dbReference type="SAM" id="MobiDB-lite"/>
    </source>
</evidence>
<dbReference type="EMBL" id="NBSK02000001">
    <property type="protein sequence ID" value="KAJ0226856.1"/>
    <property type="molecule type" value="Genomic_DNA"/>
</dbReference>
<feature type="domain" description="EF-hand" evidence="15">
    <location>
        <begin position="172"/>
        <end position="207"/>
    </location>
</feature>
<dbReference type="Pfam" id="PF13499">
    <property type="entry name" value="EF-hand_7"/>
    <property type="match status" value="1"/>
</dbReference>
<dbReference type="InterPro" id="IPR018108">
    <property type="entry name" value="MCP_transmembrane"/>
</dbReference>
<dbReference type="GO" id="GO:0015866">
    <property type="term" value="P:ADP transport"/>
    <property type="evidence" value="ECO:0000318"/>
    <property type="project" value="GO_Central"/>
</dbReference>
<dbReference type="FunFam" id="1.10.238.10:FF:000370">
    <property type="entry name" value="Mitochondrial substrate carrier family protein"/>
    <property type="match status" value="1"/>
</dbReference>
<dbReference type="InterPro" id="IPR011992">
    <property type="entry name" value="EF-hand-dom_pair"/>
</dbReference>
<keyword evidence="10" id="KW-0496">Mitochondrion</keyword>
<evidence type="ECO:0000256" key="7">
    <source>
        <dbReference type="ARBA" id="ARBA00022792"/>
    </source>
</evidence>
<evidence type="ECO:0000256" key="10">
    <source>
        <dbReference type="ARBA" id="ARBA00023128"/>
    </source>
</evidence>
<dbReference type="AlphaFoldDB" id="A0A9R1WQI7"/>
<dbReference type="PROSITE" id="PS50920">
    <property type="entry name" value="SOLCAR"/>
    <property type="match status" value="3"/>
</dbReference>
<dbReference type="SMART" id="SM00054">
    <property type="entry name" value="EFh"/>
    <property type="match status" value="3"/>
</dbReference>
<feature type="region of interest" description="Disordered" evidence="14">
    <location>
        <begin position="1"/>
        <end position="28"/>
    </location>
</feature>
<evidence type="ECO:0000256" key="11">
    <source>
        <dbReference type="ARBA" id="ARBA00023136"/>
    </source>
</evidence>
<keyword evidence="5" id="KW-0479">Metal-binding</keyword>
<reference evidence="16 17" key="1">
    <citation type="journal article" date="2017" name="Nat. Commun.">
        <title>Genome assembly with in vitro proximity ligation data and whole-genome triplication in lettuce.</title>
        <authorList>
            <person name="Reyes-Chin-Wo S."/>
            <person name="Wang Z."/>
            <person name="Yang X."/>
            <person name="Kozik A."/>
            <person name="Arikit S."/>
            <person name="Song C."/>
            <person name="Xia L."/>
            <person name="Froenicke L."/>
            <person name="Lavelle D.O."/>
            <person name="Truco M.J."/>
            <person name="Xia R."/>
            <person name="Zhu S."/>
            <person name="Xu C."/>
            <person name="Xu H."/>
            <person name="Xu X."/>
            <person name="Cox K."/>
            <person name="Korf I."/>
            <person name="Meyers B.C."/>
            <person name="Michelmore R.W."/>
        </authorList>
    </citation>
    <scope>NUCLEOTIDE SEQUENCE [LARGE SCALE GENOMIC DNA]</scope>
    <source>
        <strain evidence="17">cv. Salinas</strain>
        <tissue evidence="16">Seedlings</tissue>
    </source>
</reference>
<evidence type="ECO:0000259" key="15">
    <source>
        <dbReference type="PROSITE" id="PS50222"/>
    </source>
</evidence>
<evidence type="ECO:0000313" key="16">
    <source>
        <dbReference type="EMBL" id="KAJ0226856.1"/>
    </source>
</evidence>
<keyword evidence="17" id="KW-1185">Reference proteome</keyword>
<evidence type="ECO:0000256" key="9">
    <source>
        <dbReference type="ARBA" id="ARBA00022989"/>
    </source>
</evidence>
<dbReference type="GO" id="GO:0005743">
    <property type="term" value="C:mitochondrial inner membrane"/>
    <property type="evidence" value="ECO:0007669"/>
    <property type="project" value="UniProtKB-SubCell"/>
</dbReference>
<feature type="domain" description="EF-hand" evidence="15">
    <location>
        <begin position="79"/>
        <end position="114"/>
    </location>
</feature>
<keyword evidence="4 12" id="KW-0812">Transmembrane</keyword>
<dbReference type="GO" id="GO:0005509">
    <property type="term" value="F:calcium ion binding"/>
    <property type="evidence" value="ECO:0007669"/>
    <property type="project" value="InterPro"/>
</dbReference>
<evidence type="ECO:0000256" key="13">
    <source>
        <dbReference type="RuleBase" id="RU000488"/>
    </source>
</evidence>
<feature type="compositionally biased region" description="Basic and acidic residues" evidence="14">
    <location>
        <begin position="1"/>
        <end position="17"/>
    </location>
</feature>
<dbReference type="SUPFAM" id="SSF103506">
    <property type="entry name" value="Mitochondrial carrier"/>
    <property type="match status" value="1"/>
</dbReference>
<evidence type="ECO:0000256" key="1">
    <source>
        <dbReference type="ARBA" id="ARBA00004448"/>
    </source>
</evidence>
<evidence type="ECO:0000256" key="12">
    <source>
        <dbReference type="PROSITE-ProRule" id="PRU00282"/>
    </source>
</evidence>
<dbReference type="Pfam" id="PF00153">
    <property type="entry name" value="Mito_carr"/>
    <property type="match status" value="3"/>
</dbReference>